<comment type="similarity">
    <text evidence="1 3 7">Belongs to the Glu/Leu/Phe/Val dehydrogenases family.</text>
</comment>
<dbReference type="AlphaFoldDB" id="A0A0G1X8N6"/>
<dbReference type="InterPro" id="IPR036291">
    <property type="entry name" value="NAD(P)-bd_dom_sf"/>
</dbReference>
<dbReference type="GO" id="GO:0000166">
    <property type="term" value="F:nucleotide binding"/>
    <property type="evidence" value="ECO:0007669"/>
    <property type="project" value="UniProtKB-KW"/>
</dbReference>
<comment type="caution">
    <text evidence="9">The sequence shown here is derived from an EMBL/GenBank/DDBJ whole genome shotgun (WGS) entry which is preliminary data.</text>
</comment>
<dbReference type="CDD" id="cd01076">
    <property type="entry name" value="NAD_bind_1_Glu_DH"/>
    <property type="match status" value="1"/>
</dbReference>
<reference evidence="9 10" key="1">
    <citation type="journal article" date="2015" name="Nature">
        <title>rRNA introns, odd ribosomes, and small enigmatic genomes across a large radiation of phyla.</title>
        <authorList>
            <person name="Brown C.T."/>
            <person name="Hug L.A."/>
            <person name="Thomas B.C."/>
            <person name="Sharon I."/>
            <person name="Castelle C.J."/>
            <person name="Singh A."/>
            <person name="Wilkins M.J."/>
            <person name="Williams K.H."/>
            <person name="Banfield J.F."/>
        </authorList>
    </citation>
    <scope>NUCLEOTIDE SEQUENCE [LARGE SCALE GENOMIC DNA]</scope>
</reference>
<dbReference type="PIRSF" id="PIRSF000185">
    <property type="entry name" value="Glu_DH"/>
    <property type="match status" value="1"/>
</dbReference>
<dbReference type="PANTHER" id="PTHR11606:SF13">
    <property type="entry name" value="GLUTAMATE DEHYDROGENASE 1, MITOCHONDRIAL"/>
    <property type="match status" value="1"/>
</dbReference>
<dbReference type="GO" id="GO:0004352">
    <property type="term" value="F:glutamate dehydrogenase (NAD+) activity"/>
    <property type="evidence" value="ECO:0007669"/>
    <property type="project" value="TreeGrafter"/>
</dbReference>
<feature type="binding site" evidence="5">
    <location>
        <position position="97"/>
    </location>
    <ligand>
        <name>substrate</name>
    </ligand>
</feature>
<dbReference type="InterPro" id="IPR006097">
    <property type="entry name" value="Glu/Leu/Phe/Val/Trp_DH_dimer"/>
</dbReference>
<evidence type="ECO:0000313" key="9">
    <source>
        <dbReference type="EMBL" id="KKW27155.1"/>
    </source>
</evidence>
<dbReference type="InterPro" id="IPR014362">
    <property type="entry name" value="Glu_DH"/>
</dbReference>
<dbReference type="GO" id="GO:0006538">
    <property type="term" value="P:L-glutamate catabolic process"/>
    <property type="evidence" value="ECO:0007669"/>
    <property type="project" value="TreeGrafter"/>
</dbReference>
<feature type="binding site" evidence="5">
    <location>
        <position position="353"/>
    </location>
    <ligand>
        <name>substrate</name>
    </ligand>
</feature>
<evidence type="ECO:0000256" key="1">
    <source>
        <dbReference type="ARBA" id="ARBA00006382"/>
    </source>
</evidence>
<feature type="binding site" evidence="5">
    <location>
        <position position="73"/>
    </location>
    <ligand>
        <name>substrate</name>
    </ligand>
</feature>
<evidence type="ECO:0000256" key="4">
    <source>
        <dbReference type="PIRSR" id="PIRSR000185-1"/>
    </source>
</evidence>
<dbReference type="Pfam" id="PF00208">
    <property type="entry name" value="ELFV_dehydrog"/>
    <property type="match status" value="1"/>
</dbReference>
<gene>
    <name evidence="9" type="ORF">VF00_C0001G0090</name>
</gene>
<keyword evidence="5" id="KW-0547">Nucleotide-binding</keyword>
<dbReference type="InterPro" id="IPR006095">
    <property type="entry name" value="Glu/Leu/Phe/Val/Trp_DH"/>
</dbReference>
<proteinExistence type="inferred from homology"/>
<feature type="binding site" evidence="5">
    <location>
        <position position="224"/>
    </location>
    <ligand>
        <name>NAD(+)</name>
        <dbReference type="ChEBI" id="CHEBI:57540"/>
    </ligand>
</feature>
<dbReference type="Gene3D" id="3.40.50.720">
    <property type="entry name" value="NAD(P)-binding Rossmann-like Domain"/>
    <property type="match status" value="1"/>
</dbReference>
<dbReference type="EMBL" id="LCRB01000001">
    <property type="protein sequence ID" value="KKW27155.1"/>
    <property type="molecule type" value="Genomic_DNA"/>
</dbReference>
<dbReference type="Gene3D" id="3.40.50.10860">
    <property type="entry name" value="Leucine Dehydrogenase, chain A, domain 1"/>
    <property type="match status" value="1"/>
</dbReference>
<dbReference type="Pfam" id="PF02812">
    <property type="entry name" value="ELFV_dehydrog_N"/>
    <property type="match status" value="1"/>
</dbReference>
<protein>
    <recommendedName>
        <fullName evidence="3">Glutamate dehydrogenase</fullName>
    </recommendedName>
</protein>
<dbReference type="PATRIC" id="fig|1620414.3.peg.93"/>
<keyword evidence="2 3" id="KW-0560">Oxidoreductase</keyword>
<evidence type="ECO:0000256" key="7">
    <source>
        <dbReference type="RuleBase" id="RU004417"/>
    </source>
</evidence>
<dbReference type="PANTHER" id="PTHR11606">
    <property type="entry name" value="GLUTAMATE DEHYDROGENASE"/>
    <property type="match status" value="1"/>
</dbReference>
<dbReference type="InterPro" id="IPR006096">
    <property type="entry name" value="Glu/Leu/Phe/Val/Trp_DH_C"/>
</dbReference>
<feature type="domain" description="Glutamate/phenylalanine/leucine/valine/L-tryptophan dehydrogenase C-terminal" evidence="8">
    <location>
        <begin position="186"/>
        <end position="417"/>
    </location>
</feature>
<name>A0A0G1X8N6_UNCK3</name>
<keyword evidence="5" id="KW-0520">NAD</keyword>
<evidence type="ECO:0000256" key="2">
    <source>
        <dbReference type="ARBA" id="ARBA00023002"/>
    </source>
</evidence>
<organism evidence="9 10">
    <name type="scientific">candidate division Kazan bacterium GW2011_GWB1_52_7</name>
    <dbReference type="NCBI Taxonomy" id="1620414"/>
    <lineage>
        <taxon>Bacteria</taxon>
        <taxon>Bacteria division Kazan-3B-28</taxon>
    </lineage>
</organism>
<evidence type="ECO:0000313" key="10">
    <source>
        <dbReference type="Proteomes" id="UP000034913"/>
    </source>
</evidence>
<sequence>MPQTLSEPMGGALSSAAAMAALDLLGVDEVTRQLLLRPDHVYSAQLAITTDAGREVSLPAWRVQHSNARGPYKGGLRFHPDVDLDEVTTLASLMSVKTAVVGIPLGGAKGGVRVDGRNLSAAERERVARAYVRAFGEYLGPTKDIPAPDVNTDGATMAWVLDEYERLIGHSAPGVTTGKPLGMFGSQGRETATSLGGKYVLDELLDHLNIRKRPLTVAIQGAGNVGGGLARLMAEDDRFQVVAISDTHSGVYRSAGLDVPDVLQHKTKTGSVENAEYSHNITNSELLTLPVDVLVLAALENQVTATNAAEMEAKIVLELANHPVTSEADDILSQRNVLVVPDILANAGGVVVSYFEWVQNQQNFYWPETEVHQRLHQIMHTAFADVVRTASAHNVDLRAGAYVVGFSRMLTALRWRGVIH</sequence>
<feature type="active site" description="Proton donor" evidence="4">
    <location>
        <position position="109"/>
    </location>
</feature>
<evidence type="ECO:0000256" key="3">
    <source>
        <dbReference type="PIRNR" id="PIRNR000185"/>
    </source>
</evidence>
<accession>A0A0G1X8N6</accession>
<evidence type="ECO:0000256" key="6">
    <source>
        <dbReference type="PIRSR" id="PIRSR000185-3"/>
    </source>
</evidence>
<dbReference type="PRINTS" id="PR00082">
    <property type="entry name" value="GLFDHDRGNASE"/>
</dbReference>
<feature type="site" description="Important for catalysis" evidence="6">
    <location>
        <position position="149"/>
    </location>
</feature>
<dbReference type="InterPro" id="IPR033922">
    <property type="entry name" value="NAD_bind_Glu_DH"/>
</dbReference>
<evidence type="ECO:0000256" key="5">
    <source>
        <dbReference type="PIRSR" id="PIRSR000185-2"/>
    </source>
</evidence>
<feature type="binding site" evidence="5">
    <location>
        <position position="193"/>
    </location>
    <ligand>
        <name>NAD(+)</name>
        <dbReference type="ChEBI" id="CHEBI:57540"/>
    </ligand>
</feature>
<evidence type="ECO:0000259" key="8">
    <source>
        <dbReference type="SMART" id="SM00839"/>
    </source>
</evidence>
<dbReference type="SUPFAM" id="SSF53223">
    <property type="entry name" value="Aminoacid dehydrogenase-like, N-terminal domain"/>
    <property type="match status" value="1"/>
</dbReference>
<dbReference type="SMART" id="SM00839">
    <property type="entry name" value="ELFV_dehydrog"/>
    <property type="match status" value="1"/>
</dbReference>
<dbReference type="Proteomes" id="UP000034913">
    <property type="component" value="Unassembled WGS sequence"/>
</dbReference>
<dbReference type="SUPFAM" id="SSF51735">
    <property type="entry name" value="NAD(P)-binding Rossmann-fold domains"/>
    <property type="match status" value="1"/>
</dbReference>
<dbReference type="InterPro" id="IPR046346">
    <property type="entry name" value="Aminoacid_DH-like_N_sf"/>
</dbReference>